<dbReference type="EMBL" id="KI393980">
    <property type="protein sequence ID" value="ERN05892.1"/>
    <property type="molecule type" value="Genomic_DNA"/>
</dbReference>
<evidence type="ECO:0000259" key="1">
    <source>
        <dbReference type="Pfam" id="PF04937"/>
    </source>
</evidence>
<dbReference type="Gramene" id="ERN05892">
    <property type="protein sequence ID" value="ERN05892"/>
    <property type="gene ID" value="AMTR_s00006p00266550"/>
</dbReference>
<evidence type="ECO:0000313" key="3">
    <source>
        <dbReference type="Proteomes" id="UP000017836"/>
    </source>
</evidence>
<accession>W1P7N8</accession>
<dbReference type="Pfam" id="PF04937">
    <property type="entry name" value="DUF659"/>
    <property type="match status" value="1"/>
</dbReference>
<dbReference type="PANTHER" id="PTHR32166:SF24">
    <property type="entry name" value="F16P17.2 PROTEIN"/>
    <property type="match status" value="1"/>
</dbReference>
<dbReference type="Proteomes" id="UP000017836">
    <property type="component" value="Unassembled WGS sequence"/>
</dbReference>
<protein>
    <recommendedName>
        <fullName evidence="1">DUF659 domain-containing protein</fullName>
    </recommendedName>
</protein>
<name>W1P7N8_AMBTC</name>
<organism evidence="2 3">
    <name type="scientific">Amborella trichopoda</name>
    <dbReference type="NCBI Taxonomy" id="13333"/>
    <lineage>
        <taxon>Eukaryota</taxon>
        <taxon>Viridiplantae</taxon>
        <taxon>Streptophyta</taxon>
        <taxon>Embryophyta</taxon>
        <taxon>Tracheophyta</taxon>
        <taxon>Spermatophyta</taxon>
        <taxon>Magnoliopsida</taxon>
        <taxon>Amborellales</taxon>
        <taxon>Amborellaceae</taxon>
        <taxon>Amborella</taxon>
    </lineage>
</organism>
<evidence type="ECO:0000313" key="2">
    <source>
        <dbReference type="EMBL" id="ERN05892.1"/>
    </source>
</evidence>
<dbReference type="HOGENOM" id="CLU_016471_5_1_1"/>
<keyword evidence="3" id="KW-1185">Reference proteome</keyword>
<sequence length="139" mass="15817">MVSTIQRAGPGVRPPTAYELSGPILDEDVKEVTKWIEEYKQTFSSSKDVSGTKKDANFYVRLYNQIVEEVGDKHVVKFITDNARAFVSASSKLMEKRKHLVWTPCAAHNIDLMLKEIGEIKIVNETLEEARCLKEIVYL</sequence>
<reference evidence="3" key="1">
    <citation type="journal article" date="2013" name="Science">
        <title>The Amborella genome and the evolution of flowering plants.</title>
        <authorList>
            <consortium name="Amborella Genome Project"/>
        </authorList>
    </citation>
    <scope>NUCLEOTIDE SEQUENCE [LARGE SCALE GENOMIC DNA]</scope>
</reference>
<dbReference type="InterPro" id="IPR012337">
    <property type="entry name" value="RNaseH-like_sf"/>
</dbReference>
<dbReference type="AlphaFoldDB" id="W1P7N8"/>
<dbReference type="InterPro" id="IPR007021">
    <property type="entry name" value="DUF659"/>
</dbReference>
<gene>
    <name evidence="2" type="ORF">AMTR_s00006p00266550</name>
</gene>
<dbReference type="OMA" id="PPCATHC"/>
<dbReference type="SUPFAM" id="SSF53098">
    <property type="entry name" value="Ribonuclease H-like"/>
    <property type="match status" value="1"/>
</dbReference>
<dbReference type="PANTHER" id="PTHR32166">
    <property type="entry name" value="OSJNBA0013A04.12 PROTEIN"/>
    <property type="match status" value="1"/>
</dbReference>
<proteinExistence type="predicted"/>
<feature type="domain" description="DUF659" evidence="1">
    <location>
        <begin position="42"/>
        <end position="131"/>
    </location>
</feature>